<dbReference type="Pfam" id="PF11576">
    <property type="entry name" value="HcgB"/>
    <property type="match status" value="1"/>
</dbReference>
<dbReference type="OrthoDB" id="10616at2"/>
<name>A0A1R1MJH3_9BACT</name>
<dbReference type="Gene3D" id="1.10.287.470">
    <property type="entry name" value="Helix hairpin bin"/>
    <property type="match status" value="1"/>
</dbReference>
<protein>
    <submittedName>
        <fullName evidence="1">Uncharacterized protein</fullName>
    </submittedName>
</protein>
<dbReference type="RefSeq" id="WP_076713525.1">
    <property type="nucleotide sequence ID" value="NZ_MOEN01000036.1"/>
</dbReference>
<dbReference type="EMBL" id="MOEN01000036">
    <property type="protein sequence ID" value="OMH39957.1"/>
    <property type="molecule type" value="Genomic_DNA"/>
</dbReference>
<reference evidence="1 2" key="1">
    <citation type="submission" date="2016-10" db="EMBL/GenBank/DDBJ databases">
        <title>Genome sequence of a sulfur-reducing bacterium Desulfurobacterium indicum K6013.</title>
        <authorList>
            <person name="Cao J."/>
            <person name="Shao Z."/>
            <person name="Alain K."/>
            <person name="Jebbar M."/>
        </authorList>
    </citation>
    <scope>NUCLEOTIDE SEQUENCE [LARGE SCALE GENOMIC DNA]</scope>
    <source>
        <strain evidence="1 2">K6013</strain>
    </source>
</reference>
<dbReference type="Proteomes" id="UP000187408">
    <property type="component" value="Unassembled WGS sequence"/>
</dbReference>
<keyword evidence="2" id="KW-1185">Reference proteome</keyword>
<dbReference type="Pfam" id="PF06690">
    <property type="entry name" value="HcgC"/>
    <property type="match status" value="1"/>
</dbReference>
<evidence type="ECO:0000313" key="2">
    <source>
        <dbReference type="Proteomes" id="UP000187408"/>
    </source>
</evidence>
<evidence type="ECO:0000313" key="1">
    <source>
        <dbReference type="EMBL" id="OMH39957.1"/>
    </source>
</evidence>
<accession>A0A1R1MJH3</accession>
<dbReference type="InterPro" id="IPR012019">
    <property type="entry name" value="HcgB"/>
</dbReference>
<sequence>MWKENRLLFKMAFQESLNGVRKGDKPEETAAIKKSILKGKFGVVTNNFKKFSVFRNILAMFGIKNVSQIDVNTNCFDFEQIPSLAKALSGRYFKSCDFYIARGRLGLPGSGAFTVIVDVYGNVVSGVSSPSHHLHKFSLETALFFDIFRLLRRLGISPVHSGITDKTQTFYAPFTVFDVAKRISEMKAEVLKKFTGDSLLIIGGYLDGIFIAECLKSNFRQIFLYDKETSVMALSPCDKPDRLKFDVIIDLTGFGGIDVKEGLAGKFKADIIVSEEPSGLGLLETEKKPDFFLRMNYKSKTSGTMTLTVRTVRELSARLEDFKNVLYAVPNLFFAESLLFNVKSSCGFLDVMEIPAVTVSVRKDGNFKVDYFEDVLNDILREIQFELARA</sequence>
<dbReference type="AlphaFoldDB" id="A0A1R1MJH3"/>
<dbReference type="STRING" id="1914305.BLW93_07765"/>
<comment type="caution">
    <text evidence="1">The sequence shown here is derived from an EMBL/GenBank/DDBJ whole genome shotgun (WGS) entry which is preliminary data.</text>
</comment>
<dbReference type="InterPro" id="IPR009573">
    <property type="entry name" value="HcgC"/>
</dbReference>
<dbReference type="Gene3D" id="3.40.50.10150">
    <property type="entry name" value="B12-dependent dehydatase associated subunit"/>
    <property type="match status" value="1"/>
</dbReference>
<dbReference type="InterPro" id="IPR010254">
    <property type="entry name" value="B12-dep_deHydtase_bsu"/>
</dbReference>
<organism evidence="1 2">
    <name type="scientific">Desulfurobacterium indicum</name>
    <dbReference type="NCBI Taxonomy" id="1914305"/>
    <lineage>
        <taxon>Bacteria</taxon>
        <taxon>Pseudomonadati</taxon>
        <taxon>Aquificota</taxon>
        <taxon>Aquificia</taxon>
        <taxon>Desulfurobacteriales</taxon>
        <taxon>Desulfurobacteriaceae</taxon>
        <taxon>Desulfurobacterium</taxon>
    </lineage>
</organism>
<proteinExistence type="predicted"/>
<gene>
    <name evidence="1" type="ORF">BLW93_07765</name>
</gene>